<dbReference type="InterPro" id="IPR000073">
    <property type="entry name" value="AB_hydrolase_1"/>
</dbReference>
<dbReference type="GO" id="GO:0004177">
    <property type="term" value="F:aminopeptidase activity"/>
    <property type="evidence" value="ECO:0007669"/>
    <property type="project" value="UniProtKB-EC"/>
</dbReference>
<evidence type="ECO:0000256" key="2">
    <source>
        <dbReference type="ARBA" id="ARBA00022801"/>
    </source>
</evidence>
<organism evidence="4 5">
    <name type="scientific">Microlunatus phosphovorus (strain ATCC 700054 / DSM 10555 / JCM 9379 / NBRC 101784 / NCIMB 13414 / VKM Ac-1990 / NM-1)</name>
    <dbReference type="NCBI Taxonomy" id="1032480"/>
    <lineage>
        <taxon>Bacteria</taxon>
        <taxon>Bacillati</taxon>
        <taxon>Actinomycetota</taxon>
        <taxon>Actinomycetes</taxon>
        <taxon>Propionibacteriales</taxon>
        <taxon>Propionibacteriaceae</taxon>
        <taxon>Microlunatus</taxon>
    </lineage>
</organism>
<dbReference type="InterPro" id="IPR029058">
    <property type="entry name" value="AB_hydrolase_fold"/>
</dbReference>
<dbReference type="Pfam" id="PF12697">
    <property type="entry name" value="Abhydrolase_6"/>
    <property type="match status" value="1"/>
</dbReference>
<feature type="domain" description="AB hydrolase-1" evidence="3">
    <location>
        <begin position="31"/>
        <end position="276"/>
    </location>
</feature>
<dbReference type="InterPro" id="IPR050266">
    <property type="entry name" value="AB_hydrolase_sf"/>
</dbReference>
<dbReference type="GO" id="GO:0016020">
    <property type="term" value="C:membrane"/>
    <property type="evidence" value="ECO:0007669"/>
    <property type="project" value="TreeGrafter"/>
</dbReference>
<dbReference type="OrthoDB" id="9796770at2"/>
<dbReference type="AlphaFoldDB" id="F5XQQ3"/>
<comment type="similarity">
    <text evidence="1">Belongs to the peptidase S33 family.</text>
</comment>
<name>F5XQQ3_MICPN</name>
<dbReference type="RefSeq" id="WP_013862436.1">
    <property type="nucleotide sequence ID" value="NC_015635.1"/>
</dbReference>
<dbReference type="GO" id="GO:0006508">
    <property type="term" value="P:proteolysis"/>
    <property type="evidence" value="ECO:0007669"/>
    <property type="project" value="InterPro"/>
</dbReference>
<keyword evidence="2" id="KW-0378">Hydrolase</keyword>
<dbReference type="eggNOG" id="COG2267">
    <property type="taxonomic scope" value="Bacteria"/>
</dbReference>
<dbReference type="EMBL" id="AP012204">
    <property type="protein sequence ID" value="BAK34553.1"/>
    <property type="molecule type" value="Genomic_DNA"/>
</dbReference>
<evidence type="ECO:0000256" key="1">
    <source>
        <dbReference type="ARBA" id="ARBA00010088"/>
    </source>
</evidence>
<dbReference type="PANTHER" id="PTHR43798">
    <property type="entry name" value="MONOACYLGLYCEROL LIPASE"/>
    <property type="match status" value="1"/>
</dbReference>
<dbReference type="STRING" id="1032480.MLP_15390"/>
<dbReference type="HOGENOM" id="CLU_020336_50_0_11"/>
<protein>
    <recommendedName>
        <fullName evidence="3">AB hydrolase-1 domain-containing protein</fullName>
    </recommendedName>
</protein>
<dbReference type="InterPro" id="IPR002410">
    <property type="entry name" value="Peptidase_S33"/>
</dbReference>
<dbReference type="KEGG" id="mph:MLP_15390"/>
<dbReference type="Gene3D" id="3.40.50.1820">
    <property type="entry name" value="alpha/beta hydrolase"/>
    <property type="match status" value="1"/>
</dbReference>
<dbReference type="Proteomes" id="UP000007947">
    <property type="component" value="Chromosome"/>
</dbReference>
<evidence type="ECO:0000259" key="3">
    <source>
        <dbReference type="Pfam" id="PF12697"/>
    </source>
</evidence>
<dbReference type="PRINTS" id="PR00793">
    <property type="entry name" value="PROAMNOPTASE"/>
</dbReference>
<keyword evidence="5" id="KW-1185">Reference proteome</keyword>
<proteinExistence type="inferred from homology"/>
<evidence type="ECO:0000313" key="4">
    <source>
        <dbReference type="EMBL" id="BAK34553.1"/>
    </source>
</evidence>
<evidence type="ECO:0000313" key="5">
    <source>
        <dbReference type="Proteomes" id="UP000007947"/>
    </source>
</evidence>
<gene>
    <name evidence="4" type="ordered locus">MLP_15390</name>
</gene>
<dbReference type="SUPFAM" id="SSF53474">
    <property type="entry name" value="alpha/beta-Hydrolases"/>
    <property type="match status" value="1"/>
</dbReference>
<dbReference type="PANTHER" id="PTHR43798:SF33">
    <property type="entry name" value="HYDROLASE, PUTATIVE (AFU_ORTHOLOGUE AFUA_2G14860)-RELATED"/>
    <property type="match status" value="1"/>
</dbReference>
<accession>F5XQQ3</accession>
<reference evidence="4 5" key="1">
    <citation type="submission" date="2011-05" db="EMBL/GenBank/DDBJ databases">
        <title>Whole genome sequence of Microlunatus phosphovorus NM-1.</title>
        <authorList>
            <person name="Hosoyama A."/>
            <person name="Sasaki K."/>
            <person name="Harada T."/>
            <person name="Igarashi R."/>
            <person name="Kawakoshi A."/>
            <person name="Sasagawa M."/>
            <person name="Fukada J."/>
            <person name="Nakamura S."/>
            <person name="Katano Y."/>
            <person name="Hanada S."/>
            <person name="Kamagata Y."/>
            <person name="Nakamura N."/>
            <person name="Yamazaki S."/>
            <person name="Fujita N."/>
        </authorList>
    </citation>
    <scope>NUCLEOTIDE SEQUENCE [LARGE SCALE GENOMIC DNA]</scope>
    <source>
        <strain evidence="5">ATCC 700054 / DSM 10555 / JCM 9379 / NBRC 101784 / NCIMB 13414 / VKM Ac-1990 / NM-1</strain>
    </source>
</reference>
<sequence>MKSDQQFLEMDDGVRLRTWSGGRAVADTTPLVLIHGGPGLPDYLEPVAEMAADLHRVHRYDQRGTGGSPWGGDHTIARQVRDLELLLGAWGYERVVLVGHSFGADLACFFLLAHPDRVAGVIFLSGPFLGPWREPTRAVERSRRSPRQQARLDELAGTTARSDAEEVEFLTLSWFTDHADPVHGWAWASAAAQTRQPINYEMNAQLNADKRVAPLESQIDQLRTLLPSSTVIIGGAGDPRPASFLRPLGKRLGCDVTVIPDAGHEPWSEKPAEFATAFRAAIQQLPG</sequence>